<dbReference type="OrthoDB" id="15246at2157"/>
<reference evidence="1 3" key="2">
    <citation type="journal article" date="2017" name="BMC Genomics">
        <title>Genomic analysis of methanogenic archaea reveals a shift towards energy conservation.</title>
        <authorList>
            <person name="Gilmore S.P."/>
            <person name="Henske J.K."/>
            <person name="Sexton J.A."/>
            <person name="Solomon K.V."/>
            <person name="Seppala S."/>
            <person name="Yoo J.I."/>
            <person name="Huyett L.M."/>
            <person name="Pressman A."/>
            <person name="Cogan J.Z."/>
            <person name="Kivenson V."/>
            <person name="Peng X."/>
            <person name="Tan Y."/>
            <person name="Valentine D.L."/>
            <person name="O'Malley M.A."/>
        </authorList>
    </citation>
    <scope>NUCLEOTIDE SEQUENCE [LARGE SCALE GENOMIC DNA]</scope>
    <source>
        <strain evidence="1 3">1R-7</strain>
    </source>
</reference>
<dbReference type="Gene3D" id="3.50.30.40">
    <property type="entry name" value="Ribonuclease E inhibitor RraA/RraA-like"/>
    <property type="match status" value="1"/>
</dbReference>
<dbReference type="Proteomes" id="UP000246004">
    <property type="component" value="Unassembled WGS sequence"/>
</dbReference>
<dbReference type="PANTHER" id="PTHR33254:SF4">
    <property type="entry name" value="4-HYDROXY-4-METHYL-2-OXOGLUTARATE ALDOLASE 3-RELATED"/>
    <property type="match status" value="1"/>
</dbReference>
<dbReference type="GO" id="GO:0047443">
    <property type="term" value="F:4-hydroxy-4-methyl-2-oxoglutarate aldolase activity"/>
    <property type="evidence" value="ECO:0007669"/>
    <property type="project" value="UniProtKB-EC"/>
</dbReference>
<dbReference type="SUPFAM" id="SSF89562">
    <property type="entry name" value="RraA-like"/>
    <property type="match status" value="1"/>
</dbReference>
<dbReference type="EMBL" id="LMVN01000021">
    <property type="protein sequence ID" value="PAV07151.1"/>
    <property type="molecule type" value="Genomic_DNA"/>
</dbReference>
<dbReference type="Proteomes" id="UP000217528">
    <property type="component" value="Unassembled WGS sequence"/>
</dbReference>
<dbReference type="InterPro" id="IPR005493">
    <property type="entry name" value="RraA/RraA-like"/>
</dbReference>
<evidence type="ECO:0000313" key="3">
    <source>
        <dbReference type="Proteomes" id="UP000217528"/>
    </source>
</evidence>
<gene>
    <name evidence="2" type="primary">proA</name>
    <name evidence="1" type="ORF">ASJ82_05610</name>
    <name evidence="2" type="ORF">MSCUN_14750</name>
</gene>
<dbReference type="InterPro" id="IPR036704">
    <property type="entry name" value="RraA/RraA-like_sf"/>
</dbReference>
<dbReference type="PANTHER" id="PTHR33254">
    <property type="entry name" value="4-HYDROXY-4-METHYL-2-OXOGLUTARATE ALDOLASE 3-RELATED"/>
    <property type="match status" value="1"/>
</dbReference>
<keyword evidence="3" id="KW-1185">Reference proteome</keyword>
<accession>A0A2A2HCC4</accession>
<dbReference type="CDD" id="cd16841">
    <property type="entry name" value="RraA_family"/>
    <property type="match status" value="1"/>
</dbReference>
<comment type="caution">
    <text evidence="1">The sequence shown here is derived from an EMBL/GenBank/DDBJ whole genome shotgun (WGS) entry which is preliminary data.</text>
</comment>
<dbReference type="GO" id="GO:0008700">
    <property type="term" value="F:(R,S)-4-hydroxy-2-oxoglutarate aldolase activity"/>
    <property type="evidence" value="ECO:0007669"/>
    <property type="project" value="UniProtKB-EC"/>
</dbReference>
<organism evidence="1 3">
    <name type="scientific">Methanosphaera cuniculi</name>
    <dbReference type="NCBI Taxonomy" id="1077256"/>
    <lineage>
        <taxon>Archaea</taxon>
        <taxon>Methanobacteriati</taxon>
        <taxon>Methanobacteriota</taxon>
        <taxon>Methanomada group</taxon>
        <taxon>Methanobacteria</taxon>
        <taxon>Methanobacteriales</taxon>
        <taxon>Methanobacteriaceae</taxon>
        <taxon>Methanosphaera</taxon>
    </lineage>
</organism>
<dbReference type="EC" id="4.1.3.17" evidence="2"/>
<name>A0A2A2HCC4_9EURY</name>
<reference evidence="2 4" key="1">
    <citation type="submission" date="2016-04" db="EMBL/GenBank/DDBJ databases">
        <title>Genome sequence of Methanosphaera cuniculi DSM 4103.</title>
        <authorList>
            <person name="Poehlein A."/>
            <person name="Seedorf H."/>
            <person name="Daniel R."/>
        </authorList>
    </citation>
    <scope>NUCLEOTIDE SEQUENCE [LARGE SCALE GENOMIC DNA]</scope>
    <source>
        <strain evidence="2 4">DSM 4103</strain>
    </source>
</reference>
<proteinExistence type="predicted"/>
<evidence type="ECO:0000313" key="2">
    <source>
        <dbReference type="EMBL" id="PWL07601.1"/>
    </source>
</evidence>
<evidence type="ECO:0000313" key="1">
    <source>
        <dbReference type="EMBL" id="PAV07151.1"/>
    </source>
</evidence>
<protein>
    <submittedName>
        <fullName evidence="2">4-hydroxy-4-methyl-2-oxoglutarate aldolase</fullName>
        <ecNumber evidence="2">4.1.1.3</ecNumber>
        <ecNumber evidence="2">4.1.3.-</ecNumber>
        <ecNumber evidence="2">4.1.3.16</ecNumber>
        <ecNumber evidence="2">4.1.3.17</ecNumber>
    </submittedName>
</protein>
<dbReference type="EC" id="4.1.1.3" evidence="2"/>
<dbReference type="EC" id="4.1.3.16" evidence="2"/>
<dbReference type="Pfam" id="PF03737">
    <property type="entry name" value="RraA-like"/>
    <property type="match status" value="1"/>
</dbReference>
<dbReference type="AlphaFoldDB" id="A0A2A2HCC4"/>
<dbReference type="EC" id="4.1.3.-" evidence="2"/>
<dbReference type="RefSeq" id="WP_095608817.1">
    <property type="nucleotide sequence ID" value="NZ_LMVN01000021.1"/>
</dbReference>
<evidence type="ECO:0000313" key="4">
    <source>
        <dbReference type="Proteomes" id="UP000246004"/>
    </source>
</evidence>
<keyword evidence="2" id="KW-0456">Lyase</keyword>
<sequence>MAKITPKSILKQNRKEKKITEKNLEQKASSDNVSDAMKNIFNISGVIEGIKPIDNSFKVVGRIRTAQTDSNDWGTLIKAIYECKEDEILFVKCSDDKKAVWGEMASTAALKNKLKATVIFGASRDTNEIKDLGYKVFSKTTRSNAGLPSYEGTIGEDIIIDDRIIKTGDLLIGDSDGVVIVSQDDVDTILKEVNNIKKFEDKCIKKLVDEDLNLDDILGI</sequence>
<dbReference type="EMBL" id="LWMS01000046">
    <property type="protein sequence ID" value="PWL07601.1"/>
    <property type="molecule type" value="Genomic_DNA"/>
</dbReference>